<dbReference type="EMBL" id="CP017754">
    <property type="protein sequence ID" value="AOZ05726.1"/>
    <property type="molecule type" value="Genomic_DNA"/>
</dbReference>
<evidence type="ECO:0000256" key="1">
    <source>
        <dbReference type="SAM" id="MobiDB-lite"/>
    </source>
</evidence>
<dbReference type="PROSITE" id="PS51257">
    <property type="entry name" value="PROKAR_LIPOPROTEIN"/>
    <property type="match status" value="1"/>
</dbReference>
<accession>A0ABM6F2Z4</accession>
<feature type="signal peptide" evidence="2">
    <location>
        <begin position="1"/>
        <end position="31"/>
    </location>
</feature>
<keyword evidence="4" id="KW-1185">Reference proteome</keyword>
<organism evidence="3 4">
    <name type="scientific">Cupriavidus malaysiensis</name>
    <dbReference type="NCBI Taxonomy" id="367825"/>
    <lineage>
        <taxon>Bacteria</taxon>
        <taxon>Pseudomonadati</taxon>
        <taxon>Pseudomonadota</taxon>
        <taxon>Betaproteobacteria</taxon>
        <taxon>Burkholderiales</taxon>
        <taxon>Burkholderiaceae</taxon>
        <taxon>Cupriavidus</taxon>
    </lineage>
</organism>
<feature type="chain" id="PRO_5047318626" description="Lipoprotein" evidence="2">
    <location>
        <begin position="32"/>
        <end position="141"/>
    </location>
</feature>
<evidence type="ECO:0000256" key="2">
    <source>
        <dbReference type="SAM" id="SignalP"/>
    </source>
</evidence>
<name>A0ABM6F2Z4_9BURK</name>
<feature type="region of interest" description="Disordered" evidence="1">
    <location>
        <begin position="119"/>
        <end position="141"/>
    </location>
</feature>
<reference evidence="3 4" key="1">
    <citation type="submission" date="2016-10" db="EMBL/GenBank/DDBJ databases">
        <title>Complete genome sequences of three Cupriavidus strains isolated from various Malaysian environments.</title>
        <authorList>
            <person name="Abdullah A.A.-A."/>
            <person name="Shafie N.A.H."/>
            <person name="Lau N.S."/>
        </authorList>
    </citation>
    <scope>NUCLEOTIDE SEQUENCE [LARGE SCALE GENOMIC DNA]</scope>
    <source>
        <strain evidence="3 4">USMAA1020</strain>
    </source>
</reference>
<evidence type="ECO:0000313" key="3">
    <source>
        <dbReference type="EMBL" id="AOZ05726.1"/>
    </source>
</evidence>
<sequence>MSTRKLVRPLLTGALGLALALALGGLTGCQAQSKPVPPPPGGITADRSLGDIMVRFRPPAVNDSVEAGKLLAEIQGPARFVVKRPMSGGVWLVTAISDNADATLDQALERLRAAPRVEVAEPDRLLKPNREMPKTREMPPD</sequence>
<proteinExistence type="predicted"/>
<evidence type="ECO:0008006" key="5">
    <source>
        <dbReference type="Google" id="ProtNLM"/>
    </source>
</evidence>
<dbReference type="RefSeq" id="WP_071012072.1">
    <property type="nucleotide sequence ID" value="NZ_CP017754.1"/>
</dbReference>
<gene>
    <name evidence="3" type="ORF">BKK80_07820</name>
</gene>
<dbReference type="Proteomes" id="UP000177515">
    <property type="component" value="Chromosome 1"/>
</dbReference>
<keyword evidence="2" id="KW-0732">Signal</keyword>
<protein>
    <recommendedName>
        <fullName evidence="5">Lipoprotein</fullName>
    </recommendedName>
</protein>
<evidence type="ECO:0000313" key="4">
    <source>
        <dbReference type="Proteomes" id="UP000177515"/>
    </source>
</evidence>